<reference evidence="1" key="1">
    <citation type="submission" date="2021-01" db="EMBL/GenBank/DDBJ databases">
        <authorList>
            <person name="Corre E."/>
            <person name="Pelletier E."/>
            <person name="Niang G."/>
            <person name="Scheremetjew M."/>
            <person name="Finn R."/>
            <person name="Kale V."/>
            <person name="Holt S."/>
            <person name="Cochrane G."/>
            <person name="Meng A."/>
            <person name="Brown T."/>
            <person name="Cohen L."/>
        </authorList>
    </citation>
    <scope>NUCLEOTIDE SEQUENCE</scope>
</reference>
<dbReference type="AlphaFoldDB" id="A0A7S3I932"/>
<protein>
    <submittedName>
        <fullName evidence="1">Uncharacterized protein</fullName>
    </submittedName>
</protein>
<dbReference type="EMBL" id="HBIF01000613">
    <property type="protein sequence ID" value="CAE0317259.1"/>
    <property type="molecule type" value="Transcribed_RNA"/>
</dbReference>
<proteinExistence type="predicted"/>
<gene>
    <name evidence="1" type="ORF">FSAL1345_LOCUS528</name>
</gene>
<name>A0A7S3I932_9CILI</name>
<accession>A0A7S3I932</accession>
<evidence type="ECO:0000313" key="1">
    <source>
        <dbReference type="EMBL" id="CAE0317259.1"/>
    </source>
</evidence>
<organism evidence="1">
    <name type="scientific">Fabrea salina</name>
    <dbReference type="NCBI Taxonomy" id="342563"/>
    <lineage>
        <taxon>Eukaryota</taxon>
        <taxon>Sar</taxon>
        <taxon>Alveolata</taxon>
        <taxon>Ciliophora</taxon>
        <taxon>Postciliodesmatophora</taxon>
        <taxon>Heterotrichea</taxon>
        <taxon>Heterotrichida</taxon>
        <taxon>Fabreidae</taxon>
        <taxon>Fabrea</taxon>
    </lineage>
</organism>
<sequence>MVIALLLVGLAAGNSMNCTKFMCGDDNKFPSESVCMIKDTNNSVVYTRACKADNYYCRVGIFSDEADCYREVHQVHTKLPGESCYYAEDCWLTNTCFERVCKGYGRGDSCTNDRDCGLGLYCGERVCKNQIAINSKGCLRDYDCVNNAGCQVVSSSDPSQNVCKPYFSLEIGSEVLGCDRNGEVQALCSSGFCLESGNKSQCAEAPSLVGGVPTPCGSSNDCKANSTNITHSCRCGYNSDGQSYCSLFPGDKPYQKYFTYLKDWITWLSNNAQKCHTVARFSTNCLEENWKLDDADELRYYSYQAEHYPMLVNANKCALKAYVPDYYELEHEEDSAFYVAQAALLLLFA</sequence>